<dbReference type="GO" id="GO:0006606">
    <property type="term" value="P:protein import into nucleus"/>
    <property type="evidence" value="ECO:0007669"/>
    <property type="project" value="EnsemblFungi"/>
</dbReference>
<dbReference type="OrthoDB" id="39591at2759"/>
<dbReference type="Pfam" id="PF23565">
    <property type="entry name" value="ARM_TANGO6"/>
    <property type="match status" value="1"/>
</dbReference>
<dbReference type="GO" id="GO:0009306">
    <property type="term" value="P:protein secretion"/>
    <property type="evidence" value="ECO:0007669"/>
    <property type="project" value="TreeGrafter"/>
</dbReference>
<organism evidence="5 6">
    <name type="scientific">Wickerhamomyces anomalus (strain ATCC 58044 / CBS 1984 / NCYC 433 / NRRL Y-366-8)</name>
    <name type="common">Yeast</name>
    <name type="synonym">Hansenula anomala</name>
    <dbReference type="NCBI Taxonomy" id="683960"/>
    <lineage>
        <taxon>Eukaryota</taxon>
        <taxon>Fungi</taxon>
        <taxon>Dikarya</taxon>
        <taxon>Ascomycota</taxon>
        <taxon>Saccharomycotina</taxon>
        <taxon>Saccharomycetes</taxon>
        <taxon>Phaffomycetales</taxon>
        <taxon>Wickerhamomycetaceae</taxon>
        <taxon>Wickerhamomyces</taxon>
    </lineage>
</organism>
<dbReference type="GeneID" id="30198354"/>
<dbReference type="SUPFAM" id="SSF48371">
    <property type="entry name" value="ARM repeat"/>
    <property type="match status" value="1"/>
</dbReference>
<protein>
    <submittedName>
        <fullName evidence="5">Uncharacterized protein</fullName>
    </submittedName>
</protein>
<proteinExistence type="inferred from homology"/>
<dbReference type="InterPro" id="IPR019451">
    <property type="entry name" value="Rtp1_C1"/>
</dbReference>
<feature type="domain" description="TANGO6 HEAT repeat" evidence="4">
    <location>
        <begin position="247"/>
        <end position="427"/>
    </location>
</feature>
<dbReference type="AlphaFoldDB" id="A0A1E3P8W4"/>
<dbReference type="InterPro" id="IPR039600">
    <property type="entry name" value="TANGO6/Rtp1"/>
</dbReference>
<reference evidence="5 6" key="1">
    <citation type="journal article" date="2016" name="Proc. Natl. Acad. Sci. U.S.A.">
        <title>Comparative genomics of biotechnologically important yeasts.</title>
        <authorList>
            <person name="Riley R."/>
            <person name="Haridas S."/>
            <person name="Wolfe K.H."/>
            <person name="Lopes M.R."/>
            <person name="Hittinger C.T."/>
            <person name="Goeker M."/>
            <person name="Salamov A.A."/>
            <person name="Wisecaver J.H."/>
            <person name="Long T.M."/>
            <person name="Calvey C.H."/>
            <person name="Aerts A.L."/>
            <person name="Barry K.W."/>
            <person name="Choi C."/>
            <person name="Clum A."/>
            <person name="Coughlan A.Y."/>
            <person name="Deshpande S."/>
            <person name="Douglass A.P."/>
            <person name="Hanson S.J."/>
            <person name="Klenk H.-P."/>
            <person name="LaButti K.M."/>
            <person name="Lapidus A."/>
            <person name="Lindquist E.A."/>
            <person name="Lipzen A.M."/>
            <person name="Meier-Kolthoff J.P."/>
            <person name="Ohm R.A."/>
            <person name="Otillar R.P."/>
            <person name="Pangilinan J.L."/>
            <person name="Peng Y."/>
            <person name="Rokas A."/>
            <person name="Rosa C.A."/>
            <person name="Scheuner C."/>
            <person name="Sibirny A.A."/>
            <person name="Slot J.C."/>
            <person name="Stielow J.B."/>
            <person name="Sun H."/>
            <person name="Kurtzman C.P."/>
            <person name="Blackwell M."/>
            <person name="Grigoriev I.V."/>
            <person name="Jeffries T.W."/>
        </authorList>
    </citation>
    <scope>NUCLEOTIDE SEQUENCE [LARGE SCALE GENOMIC DNA]</scope>
    <source>
        <strain evidence="6">ATCC 58044 / CBS 1984 / NCYC 433 / NRRL Y-366-8</strain>
    </source>
</reference>
<feature type="domain" description="RNA polymerase II assembly factor Rtp1 C-terminal" evidence="3">
    <location>
        <begin position="664"/>
        <end position="771"/>
    </location>
</feature>
<dbReference type="Proteomes" id="UP000094112">
    <property type="component" value="Unassembled WGS sequence"/>
</dbReference>
<gene>
    <name evidence="5" type="ORF">WICANDRAFT_25156</name>
</gene>
<dbReference type="EMBL" id="KV454208">
    <property type="protein sequence ID" value="ODQ61856.1"/>
    <property type="molecule type" value="Genomic_DNA"/>
</dbReference>
<dbReference type="GO" id="GO:0005737">
    <property type="term" value="C:cytoplasm"/>
    <property type="evidence" value="ECO:0007669"/>
    <property type="project" value="EnsemblFungi"/>
</dbReference>
<sequence>MSERKGLNVPQLSRETALDKIFRELSEFITIDDKEPKDAIAQLYAKLDGDSNNRVDQINAVLAKSFEFVSKIQDYSLRKEAQNKASGDPEKVNLITISLHDMKYFNELMNLIIVQGIYPCLPTGVGIPLEQRRLKSFNIRSKLFRFEKVHNGLETLQKIVKYFEVVFDKGGDVKDLLLKGSGLTDILTALTVLVSVDPSFKSAFQKFENKSDTYNLFNIYTILLQTTRIPRYQAFLSERLTSITVHRENGVMSLIDFVVGIRDDEDVNIDKFNNVNRILIAKPKDMTSVEYFTKLFNQIYEILVFINRPVMSSVVVNFIRVLYSKNKRIIHDFLFKKIWNILSPDTSNFKQGETVVEAKELNDAINVLISLTKETSPEFLNEFFSKIILNLWAYMFYLKKKKLEYYSIISNIMVSFFTITSNNDFLENTLLNLIKSGGDDWKFETNLENKLSSIVKSSILDKNLSSEEIFDDLDIGLEIIVELFKNLNNDIVRTQFLTVLNRWISKQNNDNLLDQENPFIILIDLKFLEKINDQFRDALLNKPEDVLLVVRNLLTTRSTQNSLKKEETNEEVDSDDEDEDDEDIANPGNLNILLELLSAIISETNPIELTRHKHTLKEISQILIKFSSDKHCQALHKRIEDFLSDEKHTVNNGDDEKTKDKELLEKAITSMNDPLIPIRAHGLYLLRQLIVKRSPVISLDFVIELHIVQLHDSEPFIYMNVIKSLSELIEFDKDATVDFLCDFYTKKEEKLDDKLKIGEVILNFISKTGELFTGPLADKLMAKTLGVIQNFEEDNRVRMSAMSLIGQALRTNAIGLEKFIKDALDCSIGILELEKEVIMKRSAVVLISDLISFGGLDIVPRGYGEKLKTVLSYVKVNADDYLLVEQIDKVLEIIDELIRDRLKPSVNTQFDALKIKEISRS</sequence>
<accession>A0A1E3P8W4</accession>
<name>A0A1E3P8W4_WICAA</name>
<evidence type="ECO:0000313" key="5">
    <source>
        <dbReference type="EMBL" id="ODQ61856.1"/>
    </source>
</evidence>
<evidence type="ECO:0000259" key="3">
    <source>
        <dbReference type="Pfam" id="PF10363"/>
    </source>
</evidence>
<dbReference type="PANTHER" id="PTHR20959">
    <property type="entry name" value="TRANSPORT AND GOLGI ORGANIZATION PROTEIN 6 FAMILY MEMBER"/>
    <property type="match status" value="1"/>
</dbReference>
<keyword evidence="6" id="KW-1185">Reference proteome</keyword>
<comment type="similarity">
    <text evidence="1">Belongs to the Tango6 family.</text>
</comment>
<feature type="compositionally biased region" description="Acidic residues" evidence="2">
    <location>
        <begin position="568"/>
        <end position="584"/>
    </location>
</feature>
<dbReference type="RefSeq" id="XP_019041063.1">
    <property type="nucleotide sequence ID" value="XM_019181108.1"/>
</dbReference>
<evidence type="ECO:0000256" key="1">
    <source>
        <dbReference type="ARBA" id="ARBA00005724"/>
    </source>
</evidence>
<feature type="region of interest" description="Disordered" evidence="2">
    <location>
        <begin position="561"/>
        <end position="584"/>
    </location>
</feature>
<dbReference type="Pfam" id="PF10363">
    <property type="entry name" value="RTP1_C1"/>
    <property type="match status" value="1"/>
</dbReference>
<dbReference type="InterPro" id="IPR057407">
    <property type="entry name" value="HEAT_TANGO6"/>
</dbReference>
<evidence type="ECO:0000259" key="4">
    <source>
        <dbReference type="Pfam" id="PF23565"/>
    </source>
</evidence>
<dbReference type="InterPro" id="IPR016024">
    <property type="entry name" value="ARM-type_fold"/>
</dbReference>
<evidence type="ECO:0000313" key="6">
    <source>
        <dbReference type="Proteomes" id="UP000094112"/>
    </source>
</evidence>
<evidence type="ECO:0000256" key="2">
    <source>
        <dbReference type="SAM" id="MobiDB-lite"/>
    </source>
</evidence>
<dbReference type="PANTHER" id="PTHR20959:SF1">
    <property type="entry name" value="TRANSPORT AND GOLGI ORGANIZATION PROTEIN 6 HOMOLOG"/>
    <property type="match status" value="1"/>
</dbReference>